<comment type="caution">
    <text evidence="4">The sequence shown here is derived from an EMBL/GenBank/DDBJ whole genome shotgun (WGS) entry which is preliminary data.</text>
</comment>
<dbReference type="SMART" id="SM00530">
    <property type="entry name" value="HTH_XRE"/>
    <property type="match status" value="1"/>
</dbReference>
<evidence type="ECO:0000313" key="3">
    <source>
        <dbReference type="EMBL" id="MBH1790882.1"/>
    </source>
</evidence>
<evidence type="ECO:0000313" key="2">
    <source>
        <dbReference type="EMBL" id="EKZ1925690.1"/>
    </source>
</evidence>
<dbReference type="OrthoDB" id="9803379at2"/>
<name>A0A209LCE4_STEMA</name>
<dbReference type="CDD" id="cd00093">
    <property type="entry name" value="HTH_XRE"/>
    <property type="match status" value="1"/>
</dbReference>
<dbReference type="PROSITE" id="PS50943">
    <property type="entry name" value="HTH_CROC1"/>
    <property type="match status" value="1"/>
</dbReference>
<feature type="domain" description="HTH cro/C1-type" evidence="1">
    <location>
        <begin position="18"/>
        <end position="72"/>
    </location>
</feature>
<dbReference type="EMBL" id="NEQV01000006">
    <property type="protein sequence ID" value="PJL25339.1"/>
    <property type="molecule type" value="Genomic_DNA"/>
</dbReference>
<evidence type="ECO:0000259" key="1">
    <source>
        <dbReference type="PROSITE" id="PS50943"/>
    </source>
</evidence>
<dbReference type="RefSeq" id="WP_075075810.1">
    <property type="nucleotide sequence ID" value="NZ_CBCPIZ010000008.1"/>
</dbReference>
<dbReference type="GO" id="GO:0003677">
    <property type="term" value="F:DNA binding"/>
    <property type="evidence" value="ECO:0007669"/>
    <property type="project" value="InterPro"/>
</dbReference>
<evidence type="ECO:0000313" key="4">
    <source>
        <dbReference type="EMBL" id="PJL25339.1"/>
    </source>
</evidence>
<dbReference type="Proteomes" id="UP000634179">
    <property type="component" value="Unassembled WGS sequence"/>
</dbReference>
<dbReference type="Pfam" id="PF01381">
    <property type="entry name" value="HTH_3"/>
    <property type="match status" value="1"/>
</dbReference>
<dbReference type="InterPro" id="IPR001387">
    <property type="entry name" value="Cro/C1-type_HTH"/>
</dbReference>
<dbReference type="Gene3D" id="1.10.260.40">
    <property type="entry name" value="lambda repressor-like DNA-binding domains"/>
    <property type="match status" value="1"/>
</dbReference>
<proteinExistence type="predicted"/>
<reference evidence="4 5" key="1">
    <citation type="journal article" date="2017" name="Front. Microbiol.">
        <title>Double-Face Meets the Bacterial World: The Opportunistic Pathogen Stenotrophomonas maltophilia.</title>
        <authorList>
            <person name="Lira F."/>
            <person name="Berg G."/>
            <person name="Martinez J.L."/>
        </authorList>
    </citation>
    <scope>NUCLEOTIDE SEQUENCE [LARGE SCALE GENOMIC DNA]</scope>
    <source>
        <strain evidence="4 5">EA1</strain>
    </source>
</reference>
<dbReference type="SUPFAM" id="SSF47413">
    <property type="entry name" value="lambda repressor-like DNA-binding domains"/>
    <property type="match status" value="1"/>
</dbReference>
<organism evidence="4 5">
    <name type="scientific">Stenotrophomonas maltophilia</name>
    <name type="common">Pseudomonas maltophilia</name>
    <name type="synonym">Xanthomonas maltophilia</name>
    <dbReference type="NCBI Taxonomy" id="40324"/>
    <lineage>
        <taxon>Bacteria</taxon>
        <taxon>Pseudomonadati</taxon>
        <taxon>Pseudomonadota</taxon>
        <taxon>Gammaproteobacteria</taxon>
        <taxon>Lysobacterales</taxon>
        <taxon>Lysobacteraceae</taxon>
        <taxon>Stenotrophomonas</taxon>
        <taxon>Stenotrophomonas maltophilia group</taxon>
    </lineage>
</organism>
<accession>A0A209LCE4</accession>
<dbReference type="InterPro" id="IPR010982">
    <property type="entry name" value="Lambda_DNA-bd_dom_sf"/>
</dbReference>
<reference evidence="3" key="2">
    <citation type="submission" date="2020-11" db="EMBL/GenBank/DDBJ databases">
        <title>Enhanced detection system for hospital associated transmission using whole genome sequencing surveillance.</title>
        <authorList>
            <person name="Harrison L.H."/>
            <person name="Van Tyne D."/>
            <person name="Marsh J.W."/>
            <person name="Griffith M.P."/>
            <person name="Snyder D.J."/>
            <person name="Cooper V.S."/>
            <person name="Mustapha M."/>
        </authorList>
    </citation>
    <scope>NUCLEOTIDE SEQUENCE</scope>
    <source>
        <strain evidence="3">STEN00053</strain>
    </source>
</reference>
<sequence length="89" mass="9920">MATKTIYQNPYLRLVGKLREHREILGISQTQLAAHLGWPQQRISSIESGSRRLDVLEFCQMASALGVSPAEVSDLICKALKAVRVSRIN</sequence>
<dbReference type="EMBL" id="ABLTIR010000008">
    <property type="protein sequence ID" value="EKZ1925690.1"/>
    <property type="molecule type" value="Genomic_DNA"/>
</dbReference>
<dbReference type="Proteomes" id="UP000230167">
    <property type="component" value="Unassembled WGS sequence"/>
</dbReference>
<dbReference type="GeneID" id="93743275"/>
<dbReference type="EMBL" id="JADUOV010000009">
    <property type="protein sequence ID" value="MBH1790882.1"/>
    <property type="molecule type" value="Genomic_DNA"/>
</dbReference>
<protein>
    <submittedName>
        <fullName evidence="2">Helix-turn-helix transcriptional regulator</fullName>
    </submittedName>
</protein>
<reference evidence="2" key="3">
    <citation type="submission" date="2023-08" db="EMBL/GenBank/DDBJ databases">
        <authorList>
            <consortium name="Clinical and Environmental Microbiology Branch: Whole genome sequencing antimicrobial resistance pathogens in the healthcare setting"/>
        </authorList>
    </citation>
    <scope>NUCLEOTIDE SEQUENCE</scope>
    <source>
        <strain evidence="2">2023CJ-00293</strain>
    </source>
</reference>
<dbReference type="Proteomes" id="UP001225498">
    <property type="component" value="Unassembled WGS sequence"/>
</dbReference>
<gene>
    <name evidence="4" type="ORF">B9Y64_17630</name>
    <name evidence="3" type="ORF">I5V89_13475</name>
    <name evidence="2" type="ORF">REH87_000661</name>
</gene>
<dbReference type="AlphaFoldDB" id="A0A209LCE4"/>
<evidence type="ECO:0000313" key="5">
    <source>
        <dbReference type="Proteomes" id="UP000230167"/>
    </source>
</evidence>